<dbReference type="RefSeq" id="WP_043677950.1">
    <property type="nucleotide sequence ID" value="NZ_BDCI01000042.1"/>
</dbReference>
<proteinExistence type="predicted"/>
<dbReference type="EMBL" id="JNFP01000048">
    <property type="protein sequence ID" value="KIA61253.1"/>
    <property type="molecule type" value="Genomic_DNA"/>
</dbReference>
<feature type="domain" description="4Fe-4S ferredoxin-type" evidence="1">
    <location>
        <begin position="68"/>
        <end position="98"/>
    </location>
</feature>
<protein>
    <recommendedName>
        <fullName evidence="1">4Fe-4S ferredoxin-type domain-containing protein</fullName>
    </recommendedName>
</protein>
<reference evidence="2 3" key="1">
    <citation type="journal article" date="2014" name="Int. J. Syst. Evol. Microbiol.">
        <title>Nocardia vulneris sp. nov., isolated from wounds of human patients in North America.</title>
        <authorList>
            <person name="Lasker B.A."/>
            <person name="Bell M."/>
            <person name="Klenk H.P."/>
            <person name="Sproer C."/>
            <person name="Schumann C."/>
            <person name="Schumann P."/>
            <person name="Brown J.M."/>
        </authorList>
    </citation>
    <scope>NUCLEOTIDE SEQUENCE [LARGE SCALE GENOMIC DNA]</scope>
    <source>
        <strain evidence="2 3">W9851</strain>
    </source>
</reference>
<comment type="caution">
    <text evidence="2">The sequence shown here is derived from an EMBL/GenBank/DDBJ whole genome shotgun (WGS) entry which is preliminary data.</text>
</comment>
<dbReference type="Proteomes" id="UP000031364">
    <property type="component" value="Unassembled WGS sequence"/>
</dbReference>
<evidence type="ECO:0000313" key="2">
    <source>
        <dbReference type="EMBL" id="KIA61253.1"/>
    </source>
</evidence>
<organism evidence="2 3">
    <name type="scientific">Nocardia vulneris</name>
    <dbReference type="NCBI Taxonomy" id="1141657"/>
    <lineage>
        <taxon>Bacteria</taxon>
        <taxon>Bacillati</taxon>
        <taxon>Actinomycetota</taxon>
        <taxon>Actinomycetes</taxon>
        <taxon>Mycobacteriales</taxon>
        <taxon>Nocardiaceae</taxon>
        <taxon>Nocardia</taxon>
    </lineage>
</organism>
<evidence type="ECO:0000259" key="1">
    <source>
        <dbReference type="PROSITE" id="PS51379"/>
    </source>
</evidence>
<dbReference type="InterPro" id="IPR017896">
    <property type="entry name" value="4Fe4S_Fe-S-bd"/>
</dbReference>
<dbReference type="PROSITE" id="PS51379">
    <property type="entry name" value="4FE4S_FER_2"/>
    <property type="match status" value="1"/>
</dbReference>
<name>A0ABR4Z7F9_9NOCA</name>
<accession>A0ABR4Z7F9</accession>
<gene>
    <name evidence="2" type="ORF">FG87_31930</name>
</gene>
<keyword evidence="3" id="KW-1185">Reference proteome</keyword>
<evidence type="ECO:0000313" key="3">
    <source>
        <dbReference type="Proteomes" id="UP000031364"/>
    </source>
</evidence>
<sequence>MSATSGSGYRACACRDCFEIAIGTGPTLCWSCNEAGCSIDGQWACHNEEYGDDIDNDVDDTSPCMHEFRPAVADYDKCIRCGQCGPDDETQVIDHGSL</sequence>